<name>A0ABN6RFW5_9DEIO</name>
<dbReference type="InterPro" id="IPR024078">
    <property type="entry name" value="LmbE-like_dom_sf"/>
</dbReference>
<evidence type="ECO:0000313" key="2">
    <source>
        <dbReference type="Proteomes" id="UP001064971"/>
    </source>
</evidence>
<proteinExistence type="predicted"/>
<dbReference type="RefSeq" id="WP_319993709.1">
    <property type="nucleotide sequence ID" value="NZ_AP026560.1"/>
</dbReference>
<dbReference type="SUPFAM" id="SSF102588">
    <property type="entry name" value="LmbE-like"/>
    <property type="match status" value="1"/>
</dbReference>
<dbReference type="EMBL" id="AP026560">
    <property type="protein sequence ID" value="BDP41764.1"/>
    <property type="molecule type" value="Genomic_DNA"/>
</dbReference>
<accession>A0ABN6RFW5</accession>
<sequence length="322" mass="34909">MSRLRGPARRRHLWLGAFLFAALLAAFAINSPAALRLLYPRAVAEVAALPPAPGYRAGQRVLLVSPHPDDESLCCAGNLRQALAAGAQVYIVWLTNGDGFELDAALLERTPRPRGRAAQSLGTVRIGEATRAAAVLGVPASHLFFLGYPDGALLRMLRANSTTPTVSPHTGATRVPYPQALSPGAPYTAASLRRDLTTVLDGVRPDVVLLPSTHDFHRDHRATSLVTAQLLAARGQTNRARLWIVHGGAEWPVPKGLHEGFPLLIPPRGRHLAWTRLDLTAAQQDTKLRALQAHASQMEVMPRFLKAFVRENELITLPEAGR</sequence>
<dbReference type="PANTHER" id="PTHR12993">
    <property type="entry name" value="N-ACETYLGLUCOSAMINYL-PHOSPHATIDYLINOSITOL DE-N-ACETYLASE-RELATED"/>
    <property type="match status" value="1"/>
</dbReference>
<dbReference type="Gene3D" id="3.40.50.10320">
    <property type="entry name" value="LmbE-like"/>
    <property type="match status" value="1"/>
</dbReference>
<organism evidence="1 2">
    <name type="scientific">Deinococcus aetherius</name>
    <dbReference type="NCBI Taxonomy" id="200252"/>
    <lineage>
        <taxon>Bacteria</taxon>
        <taxon>Thermotogati</taxon>
        <taxon>Deinococcota</taxon>
        <taxon>Deinococci</taxon>
        <taxon>Deinococcales</taxon>
        <taxon>Deinococcaceae</taxon>
        <taxon>Deinococcus</taxon>
    </lineage>
</organism>
<dbReference type="InterPro" id="IPR003737">
    <property type="entry name" value="GlcNAc_PI_deacetylase-related"/>
</dbReference>
<reference evidence="1" key="1">
    <citation type="submission" date="2022-07" db="EMBL/GenBank/DDBJ databases">
        <title>Complete Genome Sequence of the Radioresistant Bacterium Deinococcus aetherius ST0316, Isolated from the Air Dust collected in Lower Stratosphere above Japan.</title>
        <authorList>
            <person name="Satoh K."/>
            <person name="Hagiwara K."/>
            <person name="Katsumata K."/>
            <person name="Kubo A."/>
            <person name="Yokobori S."/>
            <person name="Yamagishi A."/>
            <person name="Oono Y."/>
            <person name="Narumi I."/>
        </authorList>
    </citation>
    <scope>NUCLEOTIDE SEQUENCE</scope>
    <source>
        <strain evidence="1">ST0316</strain>
    </source>
</reference>
<keyword evidence="2" id="KW-1185">Reference proteome</keyword>
<protein>
    <submittedName>
        <fullName evidence="1">PIG-L domain-containing protein</fullName>
    </submittedName>
</protein>
<dbReference type="Proteomes" id="UP001064971">
    <property type="component" value="Chromosome"/>
</dbReference>
<dbReference type="Pfam" id="PF02585">
    <property type="entry name" value="PIG-L"/>
    <property type="match status" value="1"/>
</dbReference>
<gene>
    <name evidence="1" type="ORF">DAETH_17330</name>
</gene>
<evidence type="ECO:0000313" key="1">
    <source>
        <dbReference type="EMBL" id="BDP41764.1"/>
    </source>
</evidence>
<dbReference type="PANTHER" id="PTHR12993:SF29">
    <property type="entry name" value="BLR3841 PROTEIN"/>
    <property type="match status" value="1"/>
</dbReference>